<keyword evidence="2" id="KW-0732">Signal</keyword>
<protein>
    <submittedName>
        <fullName evidence="3">Uncharacterized protein</fullName>
    </submittedName>
</protein>
<dbReference type="RefSeq" id="WP_253451034.1">
    <property type="nucleotide sequence ID" value="NZ_JARWAL010000002.1"/>
</dbReference>
<reference evidence="3 4" key="1">
    <citation type="submission" date="2023-04" db="EMBL/GenBank/DDBJ databases">
        <title>A long-awaited taxogenomic arrangement of the family Halomonadaceae.</title>
        <authorList>
            <person name="De La Haba R."/>
            <person name="Chuvochina M."/>
            <person name="Wittouck S."/>
            <person name="Arahal D.R."/>
            <person name="Sanchez-Porro C."/>
            <person name="Hugenholtz P."/>
            <person name="Ventosa A."/>
        </authorList>
    </citation>
    <scope>NUCLEOTIDE SEQUENCE [LARGE SCALE GENOMIC DNA]</scope>
    <source>
        <strain evidence="3 4">DSM 17332</strain>
    </source>
</reference>
<dbReference type="EMBL" id="JARWAL010000002">
    <property type="protein sequence ID" value="MDR5891848.1"/>
    <property type="molecule type" value="Genomic_DNA"/>
</dbReference>
<comment type="caution">
    <text evidence="3">The sequence shown here is derived from an EMBL/GenBank/DDBJ whole genome shotgun (WGS) entry which is preliminary data.</text>
</comment>
<feature type="region of interest" description="Disordered" evidence="1">
    <location>
        <begin position="160"/>
        <end position="182"/>
    </location>
</feature>
<feature type="signal peptide" evidence="2">
    <location>
        <begin position="1"/>
        <end position="21"/>
    </location>
</feature>
<evidence type="ECO:0000313" key="3">
    <source>
        <dbReference type="EMBL" id="MDR5891848.1"/>
    </source>
</evidence>
<keyword evidence="4" id="KW-1185">Reference proteome</keyword>
<sequence length="182" mass="19359">MLKTPVTLLLATLLAPSLVLAATLELPADANLEVQVIDTLVLDQETPRRDDILLRPAANGQGTHQLPDHCVMVGDARLEGDRVRITTSSVTCIATDGGDSEIYSGEMSAAGYGADGSFGIPACQDGRCELTPEQTFELRLASGLSIEEQENPSEQINIQRRQANGAGVANPIPAERPNPDQQ</sequence>
<evidence type="ECO:0000313" key="4">
    <source>
        <dbReference type="Proteomes" id="UP001252270"/>
    </source>
</evidence>
<feature type="chain" id="PRO_5046392254" evidence="2">
    <location>
        <begin position="22"/>
        <end position="182"/>
    </location>
</feature>
<dbReference type="Proteomes" id="UP001252270">
    <property type="component" value="Unassembled WGS sequence"/>
</dbReference>
<name>A0ABU1GIN8_9GAMM</name>
<gene>
    <name evidence="3" type="ORF">QC820_03405</name>
</gene>
<evidence type="ECO:0000256" key="2">
    <source>
        <dbReference type="SAM" id="SignalP"/>
    </source>
</evidence>
<accession>A0ABU1GIN8</accession>
<organism evidence="3 4">
    <name type="scientific">Halomonas mongoliensis</name>
    <dbReference type="NCBI Taxonomy" id="321265"/>
    <lineage>
        <taxon>Bacteria</taxon>
        <taxon>Pseudomonadati</taxon>
        <taxon>Pseudomonadota</taxon>
        <taxon>Gammaproteobacteria</taxon>
        <taxon>Oceanospirillales</taxon>
        <taxon>Halomonadaceae</taxon>
        <taxon>Halomonas</taxon>
    </lineage>
</organism>
<proteinExistence type="predicted"/>
<evidence type="ECO:0000256" key="1">
    <source>
        <dbReference type="SAM" id="MobiDB-lite"/>
    </source>
</evidence>